<dbReference type="Pfam" id="PF15057">
    <property type="entry name" value="DUF4537"/>
    <property type="match status" value="3"/>
</dbReference>
<feature type="compositionally biased region" description="Basic and acidic residues" evidence="1">
    <location>
        <begin position="1541"/>
        <end position="1552"/>
    </location>
</feature>
<dbReference type="OrthoDB" id="10021393at2759"/>
<evidence type="ECO:0000313" key="3">
    <source>
        <dbReference type="Proteomes" id="UP000694845"/>
    </source>
</evidence>
<dbReference type="Pfam" id="PF13768">
    <property type="entry name" value="VWA_3"/>
    <property type="match status" value="2"/>
</dbReference>
<keyword evidence="3" id="KW-1185">Reference proteome</keyword>
<dbReference type="InterPro" id="IPR036465">
    <property type="entry name" value="vWFA_dom_sf"/>
</dbReference>
<feature type="region of interest" description="Disordered" evidence="1">
    <location>
        <begin position="1541"/>
        <end position="1594"/>
    </location>
</feature>
<organism evidence="3 4">
    <name type="scientific">Acanthaster planci</name>
    <name type="common">Crown-of-thorns starfish</name>
    <dbReference type="NCBI Taxonomy" id="133434"/>
    <lineage>
        <taxon>Eukaryota</taxon>
        <taxon>Metazoa</taxon>
        <taxon>Echinodermata</taxon>
        <taxon>Eleutherozoa</taxon>
        <taxon>Asterozoa</taxon>
        <taxon>Asteroidea</taxon>
        <taxon>Valvatacea</taxon>
        <taxon>Valvatida</taxon>
        <taxon>Acanthasteridae</taxon>
        <taxon>Acanthaster</taxon>
    </lineage>
</organism>
<protein>
    <submittedName>
        <fullName evidence="4">von Willebrand factor A domain-containing protein 3B-like</fullName>
    </submittedName>
</protein>
<feature type="compositionally biased region" description="Polar residues" evidence="1">
    <location>
        <begin position="761"/>
        <end position="770"/>
    </location>
</feature>
<sequence length="1936" mass="219998">MYEINTENVRYSSEMENPKFDLGPRRKNNNPPPDVSKDDIASVIKLRPPAKKTWEPDVRALISTKKWLSTYGLKKNRLTVDQILAQVGFKHSDEYDRALKKPVCSRYGEGLFTRYPARNGKVYNVNVKVGREKIKQLENSLLAAINLYKRRIEWLTSEARRLFGVIEDHCITIVLDIKTSSPLQFDHCRNAIIRVLQEQVSQIAKFNLIRAAQDVVIFQPQAVPVSRDSLQNAIDWLHNLDSVAETTKTSACEGIRKAFEDKNVEAVYLFSEGSSASTNMELTLQKVRDAPLPVHVVAFNNTDSITIKYLKDISRLTGGRFHAFAFNKLDSDVSGTSGFSLDNKILMGGVPPGAGPREDVIAMFAELEEARHALSDVQVLLDNTVPDGKPDSARLSIQNGDVPGSGERSEQYMSSKEWLHRHGLKPRKLDLYDALSLCSFKHCDGVVDVKRPPDDEYTDAATRNKLVNAKYCDKFCHVTWKDGSLKHVHVTADIHRNYERKMLVALEDYQRRIDWLQQGSRELFGTIIENEVYILIDTSNSMENHLGLVKEKLLKLMQEQLRHKSRFNLVKFGSRSMSWRDRMVEVNESSLQGAWQWVRNLSISGSTNTLAALKTALSDVNTQAVYLLTDGRPDHPPKTILAQVQLQKAVPIHTISFNCNDREANDFLALLAADSGGRYHYYSDELLGVSPEIAGPQPYESEDVRLLKEEIKKGKDDMKKLADLRAQCALLDWGNSRSEELGCGRDHGIRKRPSSAIGLRSASQILSRDSASPIPPRNSRPTSAHGYQAAMRRPMSSLSMSSTTHEKCKPRTRTATYPPRPNSAVSKKSKPNVTYHTKTSWLRLKGSLDGWVVPETKSMLLKQQERVNTALQGLENEQQKLKAPRKKKVVDPLKMSSKRWLQKHGLKARKLTIYDALGKTAVKQRSKYVPILDKHIISQVFNDILPLAHVTDNKQEISLVNPNGIDLKTYDEKLEKAISGFNKRLDRIVWKALTPEERNQFDCEDPISFLDNRKDCLDALDRLGWPLPEKDIILLEDEIETGNRYLRHSHAIQRAVRQKMNGSQSGGSTGRSLEEITPRKEEVVKRRQPKASEDTFEDASVVSGTRQRRIAEDVSEGSYHSDDEEDESDDNRSRSEDSSDSSDEELRNVRDSDDDDQSSNDEVKKARVVVRGGPGTKTKLKHKAPRKMKSTVSEQNYPIRLSLRSKVIARSSVNGLYYPGIVCGITDARHVEIRFTADDTKEVIPSRFVIETQGARPAPLLRTGDFVMVRFLSADSEVWMPSILQFGPKEESRQAKYYTIITYDHRSLDVPRNSLIKIAQARYNFMVRYIWSLRKSARVPNAVWLVSGENRDQDQVIQDLEDDSGIHLSLLQRTPSVEQEAQTERPQTASEEVQADDTAPEDIREKLSELQQQMREQHEEHIQTQQVLQEELKESFKQQKLMDDHQNQLLQKHDDLLHKHSQLQRDYDTTTRQHQKLQKRHSKLKGKHSLLKEEHDTLETTRRELDDRLHDMSSKHGLLENEYSSLKGKQDDLEKQLQEKLRLDEEMERTRSQTEGLDGDEIAVGAGGINEDAERTEEEEKEEEEDKGKDEAVDGEADGAMELAWAGDDDDDGVDEADFKRKIDIGDEVLAQSPEDGWFYRGTVNSKSEDSEFYVEDSNETIQKVSTKYILTDKDDGNRVIKQGDNVIALHPGHPFRYGPAIITKVLQDLWYQVEFYDEETADVPREEMYYVTPDCHEEVKEAILVGEDRWVGHPAVARRNEDGVYYLATVKERINRGQYFVVEWPDDMTSKQHCKHIFGAFSRRQRFALGDYVLAMASAVNMTYYLPSKITAVEGNKLVVEFCDGSSSNNVDPIQCFWLSEGYYESSQLFHMRKTAEVPAILPTPLLPTPPRSRPSSASSISSRSSLGSKFKRSGSVTSSISSKSKSISLAADEW</sequence>
<evidence type="ECO:0000256" key="1">
    <source>
        <dbReference type="SAM" id="MobiDB-lite"/>
    </source>
</evidence>
<dbReference type="Gene3D" id="3.40.50.410">
    <property type="entry name" value="von Willebrand factor, type A domain"/>
    <property type="match status" value="2"/>
</dbReference>
<accession>A0A8B7Z6F0</accession>
<proteinExistence type="predicted"/>
<feature type="region of interest" description="Disordered" evidence="1">
    <location>
        <begin position="1465"/>
        <end position="1499"/>
    </location>
</feature>
<feature type="region of interest" description="Disordered" evidence="1">
    <location>
        <begin position="1"/>
        <end position="38"/>
    </location>
</feature>
<evidence type="ECO:0000313" key="4">
    <source>
        <dbReference type="RefSeq" id="XP_022098916.1"/>
    </source>
</evidence>
<dbReference type="InterPro" id="IPR002035">
    <property type="entry name" value="VWF_A"/>
</dbReference>
<dbReference type="SUPFAM" id="SSF53300">
    <property type="entry name" value="vWA-like"/>
    <property type="match status" value="2"/>
</dbReference>
<feature type="compositionally biased region" description="Acidic residues" evidence="1">
    <location>
        <begin position="1574"/>
        <end position="1585"/>
    </location>
</feature>
<dbReference type="PROSITE" id="PS50234">
    <property type="entry name" value="VWFA"/>
    <property type="match status" value="1"/>
</dbReference>
<dbReference type="InterPro" id="IPR032770">
    <property type="entry name" value="DUF4537"/>
</dbReference>
<gene>
    <name evidence="4" type="primary">LOC110983728</name>
</gene>
<dbReference type="Proteomes" id="UP000694845">
    <property type="component" value="Unplaced"/>
</dbReference>
<dbReference type="RefSeq" id="XP_022098916.1">
    <property type="nucleotide sequence ID" value="XM_022243224.1"/>
</dbReference>
<dbReference type="GeneID" id="110983728"/>
<feature type="compositionally biased region" description="Basic residues" evidence="1">
    <location>
        <begin position="1178"/>
        <end position="1189"/>
    </location>
</feature>
<feature type="compositionally biased region" description="Low complexity" evidence="1">
    <location>
        <begin position="1895"/>
        <end position="1930"/>
    </location>
</feature>
<dbReference type="PANTHER" id="PTHR46785">
    <property type="entry name" value="VON WILLEBRAND FACTOR A DOMAIN-CONTAINING PROTEIN 3B"/>
    <property type="match status" value="1"/>
</dbReference>
<reference evidence="4" key="1">
    <citation type="submission" date="2025-08" db="UniProtKB">
        <authorList>
            <consortium name="RefSeq"/>
        </authorList>
    </citation>
    <scope>IDENTIFICATION</scope>
</reference>
<feature type="compositionally biased region" description="Basic and acidic residues" evidence="1">
    <location>
        <begin position="1072"/>
        <end position="1093"/>
    </location>
</feature>
<feature type="region of interest" description="Disordered" evidence="1">
    <location>
        <begin position="1056"/>
        <end position="1193"/>
    </location>
</feature>
<feature type="region of interest" description="Disordered" evidence="1">
    <location>
        <begin position="1373"/>
        <end position="1400"/>
    </location>
</feature>
<dbReference type="Gene3D" id="2.30.30.140">
    <property type="match status" value="1"/>
</dbReference>
<feature type="compositionally biased region" description="Polar residues" evidence="1">
    <location>
        <begin position="823"/>
        <end position="832"/>
    </location>
</feature>
<dbReference type="PANTHER" id="PTHR46785:SF1">
    <property type="entry name" value="VON WILLEBRAND FACTOR A DOMAIN-CONTAINING PROTEIN 3B"/>
    <property type="match status" value="1"/>
</dbReference>
<feature type="compositionally biased region" description="Basic residues" evidence="1">
    <location>
        <begin position="1473"/>
        <end position="1489"/>
    </location>
</feature>
<feature type="region of interest" description="Disordered" evidence="1">
    <location>
        <begin position="1884"/>
        <end position="1936"/>
    </location>
</feature>
<feature type="region of interest" description="Disordered" evidence="1">
    <location>
        <begin position="744"/>
        <end position="832"/>
    </location>
</feature>
<dbReference type="KEGG" id="aplc:110983728"/>
<feature type="compositionally biased region" description="Polar residues" evidence="1">
    <location>
        <begin position="1373"/>
        <end position="1391"/>
    </location>
</feature>
<dbReference type="OMA" id="VIMDWWY"/>
<feature type="compositionally biased region" description="Basic and acidic residues" evidence="1">
    <location>
        <begin position="1490"/>
        <end position="1499"/>
    </location>
</feature>
<feature type="domain" description="VWFA" evidence="2">
    <location>
        <begin position="531"/>
        <end position="711"/>
    </location>
</feature>
<feature type="compositionally biased region" description="Polar residues" evidence="1">
    <location>
        <begin position="1"/>
        <end position="15"/>
    </location>
</feature>
<dbReference type="CDD" id="cd04508">
    <property type="entry name" value="Tudor_SF"/>
    <property type="match status" value="1"/>
</dbReference>
<feature type="region of interest" description="Disordered" evidence="1">
    <location>
        <begin position="390"/>
        <end position="410"/>
    </location>
</feature>
<dbReference type="SMART" id="SM00327">
    <property type="entry name" value="VWA"/>
    <property type="match status" value="1"/>
</dbReference>
<name>A0A8B7Z6F0_ACAPL</name>
<evidence type="ECO:0000259" key="2">
    <source>
        <dbReference type="PROSITE" id="PS50234"/>
    </source>
</evidence>